<protein>
    <recommendedName>
        <fullName evidence="2">C2H2-type domain-containing protein</fullName>
    </recommendedName>
</protein>
<proteinExistence type="predicted"/>
<dbReference type="Proteomes" id="UP001473302">
    <property type="component" value="Unassembled WGS sequence"/>
</dbReference>
<evidence type="ECO:0000313" key="3">
    <source>
        <dbReference type="EMBL" id="GAA5811204.1"/>
    </source>
</evidence>
<evidence type="ECO:0000259" key="2">
    <source>
        <dbReference type="PROSITE" id="PS00028"/>
    </source>
</evidence>
<gene>
    <name evidence="3" type="ORF">MFLAVUS_004635</name>
</gene>
<dbReference type="InterPro" id="IPR013087">
    <property type="entry name" value="Znf_C2H2_type"/>
</dbReference>
<accession>A0ABP9YWJ4</accession>
<evidence type="ECO:0000313" key="4">
    <source>
        <dbReference type="Proteomes" id="UP001473302"/>
    </source>
</evidence>
<dbReference type="EMBL" id="BAABUK010000009">
    <property type="protein sequence ID" value="GAA5811204.1"/>
    <property type="molecule type" value="Genomic_DNA"/>
</dbReference>
<comment type="caution">
    <text evidence="3">The sequence shown here is derived from an EMBL/GenBank/DDBJ whole genome shotgun (WGS) entry which is preliminary data.</text>
</comment>
<feature type="compositionally biased region" description="Polar residues" evidence="1">
    <location>
        <begin position="39"/>
        <end position="63"/>
    </location>
</feature>
<keyword evidence="4" id="KW-1185">Reference proteome</keyword>
<evidence type="ECO:0000256" key="1">
    <source>
        <dbReference type="SAM" id="MobiDB-lite"/>
    </source>
</evidence>
<organism evidence="3 4">
    <name type="scientific">Mucor flavus</name>
    <dbReference type="NCBI Taxonomy" id="439312"/>
    <lineage>
        <taxon>Eukaryota</taxon>
        <taxon>Fungi</taxon>
        <taxon>Fungi incertae sedis</taxon>
        <taxon>Mucoromycota</taxon>
        <taxon>Mucoromycotina</taxon>
        <taxon>Mucoromycetes</taxon>
        <taxon>Mucorales</taxon>
        <taxon>Mucorineae</taxon>
        <taxon>Mucoraceae</taxon>
        <taxon>Mucor</taxon>
    </lineage>
</organism>
<feature type="domain" description="C2H2-type" evidence="2">
    <location>
        <begin position="7"/>
        <end position="27"/>
    </location>
</feature>
<reference evidence="3 4" key="1">
    <citation type="submission" date="2024-04" db="EMBL/GenBank/DDBJ databases">
        <title>genome sequences of Mucor flavus KT1a and Helicostylum pulchrum KT1b strains isolated from the surface of a dry-aged beef.</title>
        <authorList>
            <person name="Toyotome T."/>
            <person name="Hosono M."/>
            <person name="Torimaru M."/>
            <person name="Fukuda K."/>
            <person name="Mikami N."/>
        </authorList>
    </citation>
    <scope>NUCLEOTIDE SEQUENCE [LARGE SCALE GENOMIC DNA]</scope>
    <source>
        <strain evidence="3 4">KT1a</strain>
    </source>
</reference>
<feature type="region of interest" description="Disordered" evidence="1">
    <location>
        <begin position="35"/>
        <end position="71"/>
    </location>
</feature>
<name>A0ABP9YWJ4_9FUNG</name>
<sequence length="71" mass="8394">MEQGFFCEECISWYKTTNGFRKHLDRHNWKMTEMFEENAPNSSRSGTPNNSRQSSKCSPSNNTLEKEIFRL</sequence>
<dbReference type="PROSITE" id="PS00028">
    <property type="entry name" value="ZINC_FINGER_C2H2_1"/>
    <property type="match status" value="1"/>
</dbReference>